<keyword evidence="11 13" id="KW-0539">Nucleus</keyword>
<proteinExistence type="inferred from homology"/>
<dbReference type="Pfam" id="PF00160">
    <property type="entry name" value="Pro_isomerase"/>
    <property type="match status" value="1"/>
</dbReference>
<keyword evidence="4 13" id="KW-0963">Cytoplasm</keyword>
<evidence type="ECO:0000256" key="4">
    <source>
        <dbReference type="ARBA" id="ARBA00022490"/>
    </source>
</evidence>
<evidence type="ECO:0000313" key="16">
    <source>
        <dbReference type="EMBL" id="CAG5113363.1"/>
    </source>
</evidence>
<evidence type="ECO:0000256" key="12">
    <source>
        <dbReference type="PROSITE-ProRule" id="PRU00191"/>
    </source>
</evidence>
<dbReference type="InterPro" id="IPR046994">
    <property type="entry name" value="STAT5_CC"/>
</dbReference>
<keyword evidence="9 13" id="KW-0010">Activator</keyword>
<feature type="domain" description="SH2" evidence="14">
    <location>
        <begin position="592"/>
        <end position="689"/>
    </location>
</feature>
<dbReference type="PANTHER" id="PTHR11801">
    <property type="entry name" value="SIGNAL TRANSDUCER AND ACTIVATOR OF TRANSCRIPTION"/>
    <property type="match status" value="1"/>
</dbReference>
<organism evidence="16 17">
    <name type="scientific">Oikopleura dioica</name>
    <name type="common">Tunicate</name>
    <dbReference type="NCBI Taxonomy" id="34765"/>
    <lineage>
        <taxon>Eukaryota</taxon>
        <taxon>Metazoa</taxon>
        <taxon>Chordata</taxon>
        <taxon>Tunicata</taxon>
        <taxon>Appendicularia</taxon>
        <taxon>Copelata</taxon>
        <taxon>Oikopleuridae</taxon>
        <taxon>Oikopleura</taxon>
    </lineage>
</organism>
<evidence type="ECO:0000256" key="6">
    <source>
        <dbReference type="ARBA" id="ARBA00022999"/>
    </source>
</evidence>
<comment type="similarity">
    <text evidence="3 13">Belongs to the transcription factor STAT family.</text>
</comment>
<dbReference type="Pfam" id="PF00017">
    <property type="entry name" value="SH2"/>
    <property type="match status" value="1"/>
</dbReference>
<evidence type="ECO:0000256" key="9">
    <source>
        <dbReference type="ARBA" id="ARBA00023159"/>
    </source>
</evidence>
<evidence type="ECO:0000256" key="5">
    <source>
        <dbReference type="ARBA" id="ARBA00022553"/>
    </source>
</evidence>
<dbReference type="Gene3D" id="1.10.532.10">
    <property type="entry name" value="STAT transcription factor, N-terminal domain"/>
    <property type="match status" value="1"/>
</dbReference>
<dbReference type="SUPFAM" id="SSF50891">
    <property type="entry name" value="Cyclophilin-like"/>
    <property type="match status" value="1"/>
</dbReference>
<keyword evidence="17" id="KW-1185">Reference proteome</keyword>
<evidence type="ECO:0000256" key="1">
    <source>
        <dbReference type="ARBA" id="ARBA00004123"/>
    </source>
</evidence>
<dbReference type="SUPFAM" id="SSF47655">
    <property type="entry name" value="STAT"/>
    <property type="match status" value="1"/>
</dbReference>
<evidence type="ECO:0000259" key="14">
    <source>
        <dbReference type="PROSITE" id="PS50001"/>
    </source>
</evidence>
<dbReference type="Gene3D" id="2.60.40.630">
    <property type="entry name" value="STAT transcription factor, DNA-binding domain"/>
    <property type="match status" value="1"/>
</dbReference>
<dbReference type="PRINTS" id="PR00153">
    <property type="entry name" value="CSAPPISMRASE"/>
</dbReference>
<dbReference type="InterPro" id="IPR015988">
    <property type="entry name" value="STAT_TF_CC"/>
</dbReference>
<keyword evidence="5 13" id="KW-0597">Phosphoprotein</keyword>
<dbReference type="InterPro" id="IPR048988">
    <property type="entry name" value="STAT_linker"/>
</dbReference>
<dbReference type="CDD" id="cd09919">
    <property type="entry name" value="SH2_STAT_family"/>
    <property type="match status" value="1"/>
</dbReference>
<dbReference type="Pfam" id="PF02865">
    <property type="entry name" value="STAT_int"/>
    <property type="match status" value="1"/>
</dbReference>
<dbReference type="InterPro" id="IPR036535">
    <property type="entry name" value="STAT_N_sf"/>
</dbReference>
<evidence type="ECO:0000256" key="7">
    <source>
        <dbReference type="ARBA" id="ARBA00023015"/>
    </source>
</evidence>
<dbReference type="InterPro" id="IPR036860">
    <property type="entry name" value="SH2_dom_sf"/>
</dbReference>
<dbReference type="InterPro" id="IPR029000">
    <property type="entry name" value="Cyclophilin-like_dom_sf"/>
</dbReference>
<keyword evidence="8 13" id="KW-0238">DNA-binding</keyword>
<dbReference type="CDD" id="cd16855">
    <property type="entry name" value="STAT5_CCD"/>
    <property type="match status" value="1"/>
</dbReference>
<protein>
    <recommendedName>
        <fullName evidence="13">Signal transducer and activator of transcription</fullName>
    </recommendedName>
</protein>
<sequence>MNQPLGPGPHSLWAQVCQLDTESMHQIRIMYDSRFFPIEFRHYFADLIEMQQWDGINPDHPDQAENAQIMLQEWLKTIQHQIANIQPSDFLTRFKLIEIMNTIQNEYAARPLELVRRRKEVLANEKQVVARAHESSSVEARGPLQMEDETIRAILQDLYNCTQKTEECLREAQSAQEYFVIRYQEQLRYEHEVRRLSQEPEHQERCRQFMKEKEKYDQELNARAQNILLHQLVLEKKLMGWKQNQVLLFNGGQNDDTALKNIQEYCEKLAEILWSNRQQIKRCELQKTQLPISSPDASAQEPELPRFNAQLTAQLSSLVTSSFVIERQPPQVLKTQTRFGAQVRLLIGNKLSIHVNPPQVRAIIVSEAQAREILIAEDSAHHLEGNGILNTKMYESYATGEILNSVSTMEYNSTSGILSANFRNMSLRRIRRPDKKGSDTVTEEKFTILFLAEFHVGTKELVFYVRALSLPIVVIVHGNQETNASASILWDNAFSEPQRIPFAVPEAVEWHRLRDCLNMKWKAETCCSFDLSDRSLAYLGFKLFRGNPFNDKSIVTWAMFNKENLVNRTFTFWQWFDSTLKLMKDRKCNKHWQQQAIVGFISKPDCESILCQQLSGTFMLRFSDSELGALTFAFNQAGIVQHLKPQTTKDFLVKDLNGQCCDFNQFMYCYKQDGKTVPKSELFQLDSAFEKDAPTHDGYVPVQITVSMDDKLTSRSPGFGSPASPLQQGVITLETEEYFEYQWSQFRKENRDNMNHLWQDDDDRNTCCVLIDNEYHEDIQYFYSFCEEKFNYEESDETDYAQVANQALETYKKDNKREFCYLKFSKGEKEIGQVDVELFINIVPKTCENFKNLCTSEERSYKNSIIHRVVPNGWIQGGDIEAGKGDGGHSSYSEKFFADENFAVKHDIRGILGMANQGPHTNNSQFYMTLNSTPFMDKKYVAFGRVIRGSQTLNTIERAEAVNERPTEPITVTASGLL</sequence>
<dbReference type="Pfam" id="PF02864">
    <property type="entry name" value="STAT_bind"/>
    <property type="match status" value="1"/>
</dbReference>
<dbReference type="SUPFAM" id="SSF55550">
    <property type="entry name" value="SH2 domain"/>
    <property type="match status" value="1"/>
</dbReference>
<dbReference type="SUPFAM" id="SSF49417">
    <property type="entry name" value="p53-like transcription factors"/>
    <property type="match status" value="1"/>
</dbReference>
<evidence type="ECO:0000259" key="15">
    <source>
        <dbReference type="PROSITE" id="PS50072"/>
    </source>
</evidence>
<evidence type="ECO:0000256" key="11">
    <source>
        <dbReference type="ARBA" id="ARBA00023242"/>
    </source>
</evidence>
<keyword evidence="6 12" id="KW-0727">SH2 domain</keyword>
<comment type="subcellular location">
    <subcellularLocation>
        <location evidence="2 13">Cytoplasm</location>
    </subcellularLocation>
    <subcellularLocation>
        <location evidence="1 13">Nucleus</location>
    </subcellularLocation>
</comment>
<dbReference type="Gene3D" id="2.40.100.10">
    <property type="entry name" value="Cyclophilin-like"/>
    <property type="match status" value="1"/>
</dbReference>
<dbReference type="InterPro" id="IPR012345">
    <property type="entry name" value="STAT_TF_DNA-bd_N"/>
</dbReference>
<dbReference type="PROSITE" id="PS50072">
    <property type="entry name" value="CSA_PPIASE_2"/>
    <property type="match status" value="1"/>
</dbReference>
<evidence type="ECO:0000313" key="17">
    <source>
        <dbReference type="Proteomes" id="UP001158576"/>
    </source>
</evidence>
<dbReference type="Pfam" id="PF01017">
    <property type="entry name" value="STAT_alpha"/>
    <property type="match status" value="1"/>
</dbReference>
<evidence type="ECO:0000256" key="8">
    <source>
        <dbReference type="ARBA" id="ARBA00023125"/>
    </source>
</evidence>
<feature type="domain" description="PPIase cyclophilin-type" evidence="15">
    <location>
        <begin position="821"/>
        <end position="977"/>
    </location>
</feature>
<keyword evidence="10 13" id="KW-0804">Transcription</keyword>
<accession>A0ABN7T6A6</accession>
<dbReference type="Pfam" id="PF21354">
    <property type="entry name" value="STAT_linker"/>
    <property type="match status" value="1"/>
</dbReference>
<name>A0ABN7T6A6_OIKDI</name>
<dbReference type="Proteomes" id="UP001158576">
    <property type="component" value="Chromosome 2"/>
</dbReference>
<evidence type="ECO:0000256" key="3">
    <source>
        <dbReference type="ARBA" id="ARBA00005586"/>
    </source>
</evidence>
<dbReference type="SUPFAM" id="SSF48092">
    <property type="entry name" value="Transcription factor STAT-4 N-domain"/>
    <property type="match status" value="1"/>
</dbReference>
<evidence type="ECO:0000256" key="13">
    <source>
        <dbReference type="RuleBase" id="RU046415"/>
    </source>
</evidence>
<keyword evidence="7 13" id="KW-0805">Transcription regulation</keyword>
<reference evidence="16 17" key="1">
    <citation type="submission" date="2021-04" db="EMBL/GenBank/DDBJ databases">
        <authorList>
            <person name="Bliznina A."/>
        </authorList>
    </citation>
    <scope>NUCLEOTIDE SEQUENCE [LARGE SCALE GENOMIC DNA]</scope>
</reference>
<dbReference type="InterPro" id="IPR013801">
    <property type="entry name" value="STAT_TF_DNA-bd"/>
</dbReference>
<dbReference type="InterPro" id="IPR013799">
    <property type="entry name" value="STAT_TF_prot_interaction"/>
</dbReference>
<dbReference type="InterPro" id="IPR013800">
    <property type="entry name" value="STAT_TF_alpha"/>
</dbReference>
<dbReference type="Gene3D" id="3.30.505.10">
    <property type="entry name" value="SH2 domain"/>
    <property type="match status" value="1"/>
</dbReference>
<dbReference type="Gene3D" id="1.10.238.10">
    <property type="entry name" value="EF-hand"/>
    <property type="match status" value="1"/>
</dbReference>
<dbReference type="SMART" id="SM00964">
    <property type="entry name" value="STAT_int"/>
    <property type="match status" value="1"/>
</dbReference>
<gene>
    <name evidence="16" type="ORF">OKIOD_LOCUS16239</name>
</gene>
<dbReference type="Gene3D" id="1.20.1050.20">
    <property type="entry name" value="STAT transcription factor, all-alpha domain"/>
    <property type="match status" value="1"/>
</dbReference>
<dbReference type="InterPro" id="IPR001217">
    <property type="entry name" value="STAT"/>
</dbReference>
<dbReference type="InterPro" id="IPR008967">
    <property type="entry name" value="p53-like_TF_DNA-bd_sf"/>
</dbReference>
<evidence type="ECO:0000256" key="10">
    <source>
        <dbReference type="ARBA" id="ARBA00023163"/>
    </source>
</evidence>
<dbReference type="InterPro" id="IPR002130">
    <property type="entry name" value="Cyclophilin-type_PPIase_dom"/>
</dbReference>
<evidence type="ECO:0000256" key="2">
    <source>
        <dbReference type="ARBA" id="ARBA00004496"/>
    </source>
</evidence>
<dbReference type="PROSITE" id="PS50001">
    <property type="entry name" value="SH2"/>
    <property type="match status" value="1"/>
</dbReference>
<dbReference type="InterPro" id="IPR000980">
    <property type="entry name" value="SH2"/>
</dbReference>
<dbReference type="EMBL" id="OU015567">
    <property type="protein sequence ID" value="CAG5113363.1"/>
    <property type="molecule type" value="Genomic_DNA"/>
</dbReference>